<proteinExistence type="predicted"/>
<name>E4PGX0_MARAH</name>
<reference evidence="2" key="2">
    <citation type="submission" date="2010-02" db="EMBL/GenBank/DDBJ databases">
        <title>Complete genome sequence of Marinobacter adhaerens type strain (HP15).</title>
        <authorList>
            <person name="Gaerdes A.A.M."/>
            <person name="Kaeppel E."/>
            <person name="Shezad A."/>
            <person name="Seebah S."/>
            <person name="Teeling H."/>
            <person name="Yarza P."/>
            <person name="Gloeckner F.O."/>
            <person name="Ullrich M.S."/>
        </authorList>
    </citation>
    <scope>NUCLEOTIDE SEQUENCE [LARGE SCALE GENOMIC DNA]</scope>
    <source>
        <strain evidence="2">DSM 23420 / HP15</strain>
    </source>
</reference>
<dbReference type="KEGG" id="mad:HP15_1142"/>
<sequence length="35" mass="4213">MPFFTAFYDCFAICRITRQSDFLVNFRIPIFDDTT</sequence>
<dbReference type="Proteomes" id="UP000007077">
    <property type="component" value="Chromosome"/>
</dbReference>
<organism evidence="1 2">
    <name type="scientific">Marinobacter adhaerens (strain DSM 23420 / HP15)</name>
    <dbReference type="NCBI Taxonomy" id="225937"/>
    <lineage>
        <taxon>Bacteria</taxon>
        <taxon>Pseudomonadati</taxon>
        <taxon>Pseudomonadota</taxon>
        <taxon>Gammaproteobacteria</taxon>
        <taxon>Pseudomonadales</taxon>
        <taxon>Marinobacteraceae</taxon>
        <taxon>Marinobacter</taxon>
    </lineage>
</organism>
<reference evidence="1 2" key="1">
    <citation type="journal article" date="2010" name="Stand. Genomic Sci.">
        <title>Complete genome sequence of Marinobacter adhaerens type strain (HP15), a diatom-interacting marine microorganism.</title>
        <authorList>
            <person name="Gardes A."/>
            <person name="Kaeppel E."/>
            <person name="Shehzad A."/>
            <person name="Seebah S."/>
            <person name="Teeling H."/>
            <person name="Yarza P."/>
            <person name="Glockner F.O."/>
            <person name="Grossart H.P."/>
            <person name="Ullrich M.S."/>
        </authorList>
    </citation>
    <scope>NUCLEOTIDE SEQUENCE [LARGE SCALE GENOMIC DNA]</scope>
    <source>
        <strain evidence="2">DSM 23420 / HP15</strain>
    </source>
</reference>
<evidence type="ECO:0000313" key="1">
    <source>
        <dbReference type="EMBL" id="ADP96906.1"/>
    </source>
</evidence>
<dbReference type="AlphaFoldDB" id="E4PGX0"/>
<dbReference type="HOGENOM" id="CLU_3365773_0_0_6"/>
<dbReference type="STRING" id="225937.HP15_1142"/>
<accession>E4PGX0</accession>
<protein>
    <submittedName>
        <fullName evidence="1">Uncharacterized protein</fullName>
    </submittedName>
</protein>
<gene>
    <name evidence="1" type="ordered locus">HP15_1142</name>
</gene>
<dbReference type="EMBL" id="CP001978">
    <property type="protein sequence ID" value="ADP96906.1"/>
    <property type="molecule type" value="Genomic_DNA"/>
</dbReference>
<evidence type="ECO:0000313" key="2">
    <source>
        <dbReference type="Proteomes" id="UP000007077"/>
    </source>
</evidence>